<name>A0ABT5EAH3_9BACT</name>
<sequence length="194" mass="22239">MTTGRDPDLDLLQRWRSGAAAAGNQLCRRFEPKLRRFFAAKVQPADVEEMVQQTWLALTGACRRADLRPESGGLDAIRTTFRAYLYGIARHTLLAYHRKNYRGGRDFDPEVESLETLAPSLSQQLSLQRRVKQLELALRSLPLELQLLTEARYVEELSGPELAEMFALPEGTVRSRLSRARRLMDEALERLERK</sequence>
<dbReference type="SUPFAM" id="SSF88659">
    <property type="entry name" value="Sigma3 and sigma4 domains of RNA polymerase sigma factors"/>
    <property type="match status" value="1"/>
</dbReference>
<organism evidence="7 8">
    <name type="scientific">Nannocystis bainbridge</name>
    <dbReference type="NCBI Taxonomy" id="2995303"/>
    <lineage>
        <taxon>Bacteria</taxon>
        <taxon>Pseudomonadati</taxon>
        <taxon>Myxococcota</taxon>
        <taxon>Polyangia</taxon>
        <taxon>Nannocystales</taxon>
        <taxon>Nannocystaceae</taxon>
        <taxon>Nannocystis</taxon>
    </lineage>
</organism>
<dbReference type="PANTHER" id="PTHR43133:SF8">
    <property type="entry name" value="RNA POLYMERASE SIGMA FACTOR HI_1459-RELATED"/>
    <property type="match status" value="1"/>
</dbReference>
<dbReference type="InterPro" id="IPR036388">
    <property type="entry name" value="WH-like_DNA-bd_sf"/>
</dbReference>
<comment type="similarity">
    <text evidence="1">Belongs to the sigma-70 factor family. ECF subfamily.</text>
</comment>
<dbReference type="InterPro" id="IPR013325">
    <property type="entry name" value="RNA_pol_sigma_r2"/>
</dbReference>
<protein>
    <submittedName>
        <fullName evidence="7">Sigma-70 family RNA polymerase sigma factor</fullName>
    </submittedName>
</protein>
<dbReference type="EMBL" id="JAQNDL010000004">
    <property type="protein sequence ID" value="MDC0722854.1"/>
    <property type="molecule type" value="Genomic_DNA"/>
</dbReference>
<feature type="domain" description="RNA polymerase sigma factor 70 region 4 type 2" evidence="6">
    <location>
        <begin position="133"/>
        <end position="183"/>
    </location>
</feature>
<dbReference type="InterPro" id="IPR013324">
    <property type="entry name" value="RNA_pol_sigma_r3/r4-like"/>
</dbReference>
<proteinExistence type="inferred from homology"/>
<gene>
    <name evidence="7" type="ORF">POL25_38545</name>
</gene>
<evidence type="ECO:0000256" key="3">
    <source>
        <dbReference type="ARBA" id="ARBA00023082"/>
    </source>
</evidence>
<dbReference type="PANTHER" id="PTHR43133">
    <property type="entry name" value="RNA POLYMERASE ECF-TYPE SIGMA FACTO"/>
    <property type="match status" value="1"/>
</dbReference>
<evidence type="ECO:0000313" key="7">
    <source>
        <dbReference type="EMBL" id="MDC0722854.1"/>
    </source>
</evidence>
<evidence type="ECO:0000256" key="2">
    <source>
        <dbReference type="ARBA" id="ARBA00023015"/>
    </source>
</evidence>
<evidence type="ECO:0000256" key="1">
    <source>
        <dbReference type="ARBA" id="ARBA00010641"/>
    </source>
</evidence>
<reference evidence="7 8" key="1">
    <citation type="submission" date="2022-11" db="EMBL/GenBank/DDBJ databases">
        <title>Minimal conservation of predation-associated metabolite biosynthetic gene clusters underscores biosynthetic potential of Myxococcota including descriptions for ten novel species: Archangium lansinium sp. nov., Myxococcus landrumus sp. nov., Nannocystis bai.</title>
        <authorList>
            <person name="Ahearne A."/>
            <person name="Stevens C."/>
            <person name="Dowd S."/>
        </authorList>
    </citation>
    <scope>NUCLEOTIDE SEQUENCE [LARGE SCALE GENOMIC DNA]</scope>
    <source>
        <strain evidence="7 8">BB15-2</strain>
    </source>
</reference>
<keyword evidence="3" id="KW-0731">Sigma factor</keyword>
<dbReference type="InterPro" id="IPR039425">
    <property type="entry name" value="RNA_pol_sigma-70-like"/>
</dbReference>
<dbReference type="InterPro" id="IPR013249">
    <property type="entry name" value="RNA_pol_sigma70_r4_t2"/>
</dbReference>
<evidence type="ECO:0000313" key="8">
    <source>
        <dbReference type="Proteomes" id="UP001221686"/>
    </source>
</evidence>
<dbReference type="Proteomes" id="UP001221686">
    <property type="component" value="Unassembled WGS sequence"/>
</dbReference>
<keyword evidence="8" id="KW-1185">Reference proteome</keyword>
<keyword evidence="2" id="KW-0805">Transcription regulation</keyword>
<evidence type="ECO:0000256" key="4">
    <source>
        <dbReference type="ARBA" id="ARBA00023125"/>
    </source>
</evidence>
<dbReference type="Gene3D" id="1.10.10.10">
    <property type="entry name" value="Winged helix-like DNA-binding domain superfamily/Winged helix DNA-binding domain"/>
    <property type="match status" value="1"/>
</dbReference>
<dbReference type="SUPFAM" id="SSF88946">
    <property type="entry name" value="Sigma2 domain of RNA polymerase sigma factors"/>
    <property type="match status" value="1"/>
</dbReference>
<comment type="caution">
    <text evidence="7">The sequence shown here is derived from an EMBL/GenBank/DDBJ whole genome shotgun (WGS) entry which is preliminary data.</text>
</comment>
<dbReference type="NCBIfam" id="TIGR02937">
    <property type="entry name" value="sigma70-ECF"/>
    <property type="match status" value="1"/>
</dbReference>
<accession>A0ABT5EAH3</accession>
<evidence type="ECO:0000256" key="5">
    <source>
        <dbReference type="ARBA" id="ARBA00023163"/>
    </source>
</evidence>
<dbReference type="Pfam" id="PF08281">
    <property type="entry name" value="Sigma70_r4_2"/>
    <property type="match status" value="1"/>
</dbReference>
<dbReference type="InterPro" id="IPR014284">
    <property type="entry name" value="RNA_pol_sigma-70_dom"/>
</dbReference>
<dbReference type="RefSeq" id="WP_272091392.1">
    <property type="nucleotide sequence ID" value="NZ_JAQNDL010000004.1"/>
</dbReference>
<keyword evidence="5" id="KW-0804">Transcription</keyword>
<dbReference type="Gene3D" id="1.10.1740.10">
    <property type="match status" value="1"/>
</dbReference>
<evidence type="ECO:0000259" key="6">
    <source>
        <dbReference type="Pfam" id="PF08281"/>
    </source>
</evidence>
<keyword evidence="4" id="KW-0238">DNA-binding</keyword>